<evidence type="ECO:0000313" key="5">
    <source>
        <dbReference type="Proteomes" id="UP001469553"/>
    </source>
</evidence>
<dbReference type="PROSITE" id="PS50835">
    <property type="entry name" value="IG_LIKE"/>
    <property type="match status" value="1"/>
</dbReference>
<dbReference type="EMBL" id="JAHRIP010038189">
    <property type="protein sequence ID" value="MEQ2295035.1"/>
    <property type="molecule type" value="Genomic_DNA"/>
</dbReference>
<name>A0ABV0YN17_9TELE</name>
<dbReference type="InterPro" id="IPR007110">
    <property type="entry name" value="Ig-like_dom"/>
</dbReference>
<dbReference type="SUPFAM" id="SSF48726">
    <property type="entry name" value="Immunoglobulin"/>
    <property type="match status" value="1"/>
</dbReference>
<dbReference type="Gene3D" id="2.60.40.10">
    <property type="entry name" value="Immunoglobulins"/>
    <property type="match status" value="1"/>
</dbReference>
<dbReference type="Proteomes" id="UP001469553">
    <property type="component" value="Unassembled WGS sequence"/>
</dbReference>
<evidence type="ECO:0000256" key="2">
    <source>
        <dbReference type="SAM" id="Phobius"/>
    </source>
</evidence>
<evidence type="ECO:0000313" key="4">
    <source>
        <dbReference type="EMBL" id="MEQ2295035.1"/>
    </source>
</evidence>
<accession>A0ABV0YN17</accession>
<dbReference type="InterPro" id="IPR013783">
    <property type="entry name" value="Ig-like_fold"/>
</dbReference>
<feature type="transmembrane region" description="Helical" evidence="2">
    <location>
        <begin position="37"/>
        <end position="59"/>
    </location>
</feature>
<dbReference type="Pfam" id="PF00047">
    <property type="entry name" value="ig"/>
    <property type="match status" value="1"/>
</dbReference>
<dbReference type="InterPro" id="IPR003599">
    <property type="entry name" value="Ig_sub"/>
</dbReference>
<keyword evidence="2" id="KW-0812">Transmembrane</keyword>
<dbReference type="InterPro" id="IPR036179">
    <property type="entry name" value="Ig-like_dom_sf"/>
</dbReference>
<feature type="transmembrane region" description="Helical" evidence="2">
    <location>
        <begin position="170"/>
        <end position="188"/>
    </location>
</feature>
<dbReference type="PANTHER" id="PTHR14334">
    <property type="entry name" value="B-CELL ANTIGEN RECEPTOR COMPLEX-ASSOCIATED PROTEIN"/>
    <property type="match status" value="1"/>
</dbReference>
<reference evidence="4 5" key="1">
    <citation type="submission" date="2021-06" db="EMBL/GenBank/DDBJ databases">
        <authorList>
            <person name="Palmer J.M."/>
        </authorList>
    </citation>
    <scope>NUCLEOTIDE SEQUENCE [LARGE SCALE GENOMIC DNA]</scope>
    <source>
        <strain evidence="4 5">AS_MEX2019</strain>
        <tissue evidence="4">Muscle</tissue>
    </source>
</reference>
<sequence length="240" mass="27403">MTVYGCCITRLPVFKQDCRKTSTHSSTAEAIFPFHVIMRWTLAGFCGFMLISISVALQIHQKPRFYGLRPRRNVPIYCKSSNQTVDSNVEWHKADRYDTDKKKIEHNERIQFKSQDKIQHAFLYFNELKVEDSGVYFCSINGIYGPGTEVQVVRPIDLTNAQYRTQMKDGLIVLQGLLLAVCIGAYLLRKQKLAKDSDSLYEEPEADHIYEGLAIESCGEGLYEDLTAYAQPEGAEAPWE</sequence>
<gene>
    <name evidence="4" type="ORF">AMECASPLE_009969</name>
</gene>
<keyword evidence="2" id="KW-1133">Transmembrane helix</keyword>
<keyword evidence="5" id="KW-1185">Reference proteome</keyword>
<feature type="domain" description="Ig-like" evidence="3">
    <location>
        <begin position="76"/>
        <end position="153"/>
    </location>
</feature>
<dbReference type="PANTHER" id="PTHR14334:SF2">
    <property type="entry name" value="B-CELL ANTIGEN RECEPTOR COMPLEX-ASSOCIATED PROTEIN BETA CHAIN"/>
    <property type="match status" value="1"/>
</dbReference>
<dbReference type="SMART" id="SM00409">
    <property type="entry name" value="IG"/>
    <property type="match status" value="1"/>
</dbReference>
<keyword evidence="2" id="KW-0472">Membrane</keyword>
<comment type="caution">
    <text evidence="4">The sequence shown here is derived from an EMBL/GenBank/DDBJ whole genome shotgun (WGS) entry which is preliminary data.</text>
</comment>
<evidence type="ECO:0000256" key="1">
    <source>
        <dbReference type="ARBA" id="ARBA00023319"/>
    </source>
</evidence>
<keyword evidence="1" id="KW-0393">Immunoglobulin domain</keyword>
<dbReference type="InterPro" id="IPR013151">
    <property type="entry name" value="Immunoglobulin_dom"/>
</dbReference>
<proteinExistence type="predicted"/>
<evidence type="ECO:0000259" key="3">
    <source>
        <dbReference type="PROSITE" id="PS50835"/>
    </source>
</evidence>
<protein>
    <recommendedName>
        <fullName evidence="3">Ig-like domain-containing protein</fullName>
    </recommendedName>
</protein>
<organism evidence="4 5">
    <name type="scientific">Ameca splendens</name>
    <dbReference type="NCBI Taxonomy" id="208324"/>
    <lineage>
        <taxon>Eukaryota</taxon>
        <taxon>Metazoa</taxon>
        <taxon>Chordata</taxon>
        <taxon>Craniata</taxon>
        <taxon>Vertebrata</taxon>
        <taxon>Euteleostomi</taxon>
        <taxon>Actinopterygii</taxon>
        <taxon>Neopterygii</taxon>
        <taxon>Teleostei</taxon>
        <taxon>Neoteleostei</taxon>
        <taxon>Acanthomorphata</taxon>
        <taxon>Ovalentaria</taxon>
        <taxon>Atherinomorphae</taxon>
        <taxon>Cyprinodontiformes</taxon>
        <taxon>Goodeidae</taxon>
        <taxon>Ameca</taxon>
    </lineage>
</organism>